<reference evidence="9" key="1">
    <citation type="submission" date="2020-11" db="EMBL/GenBank/DDBJ databases">
        <authorList>
            <person name="Whiteford S."/>
        </authorList>
    </citation>
    <scope>NUCLEOTIDE SEQUENCE</scope>
</reference>
<keyword evidence="10" id="KW-1185">Reference proteome</keyword>
<name>A0A8S4D0K1_PLUXY</name>
<evidence type="ECO:0000256" key="8">
    <source>
        <dbReference type="ARBA" id="ARBA00035425"/>
    </source>
</evidence>
<dbReference type="AlphaFoldDB" id="A0A8S4D0K1"/>
<keyword evidence="3" id="KW-0809">Transit peptide</keyword>
<organism evidence="9 10">
    <name type="scientific">Plutella xylostella</name>
    <name type="common">Diamondback moth</name>
    <name type="synonym">Plutella maculipennis</name>
    <dbReference type="NCBI Taxonomy" id="51655"/>
    <lineage>
        <taxon>Eukaryota</taxon>
        <taxon>Metazoa</taxon>
        <taxon>Ecdysozoa</taxon>
        <taxon>Arthropoda</taxon>
        <taxon>Hexapoda</taxon>
        <taxon>Insecta</taxon>
        <taxon>Pterygota</taxon>
        <taxon>Neoptera</taxon>
        <taxon>Endopterygota</taxon>
        <taxon>Lepidoptera</taxon>
        <taxon>Glossata</taxon>
        <taxon>Ditrysia</taxon>
        <taxon>Yponomeutoidea</taxon>
        <taxon>Plutellidae</taxon>
        <taxon>Plutella</taxon>
    </lineage>
</organism>
<evidence type="ECO:0000313" key="10">
    <source>
        <dbReference type="Proteomes" id="UP000653454"/>
    </source>
</evidence>
<dbReference type="EMBL" id="CAJHNJ030000001">
    <property type="protein sequence ID" value="CAG9088956.1"/>
    <property type="molecule type" value="Genomic_DNA"/>
</dbReference>
<evidence type="ECO:0000256" key="5">
    <source>
        <dbReference type="ARBA" id="ARBA00023128"/>
    </source>
</evidence>
<evidence type="ECO:0000256" key="1">
    <source>
        <dbReference type="ARBA" id="ARBA00004173"/>
    </source>
</evidence>
<dbReference type="GO" id="GO:0003735">
    <property type="term" value="F:structural constituent of ribosome"/>
    <property type="evidence" value="ECO:0007669"/>
    <property type="project" value="InterPro"/>
</dbReference>
<dbReference type="Proteomes" id="UP000653454">
    <property type="component" value="Unassembled WGS sequence"/>
</dbReference>
<evidence type="ECO:0000256" key="2">
    <source>
        <dbReference type="ARBA" id="ARBA00007232"/>
    </source>
</evidence>
<keyword evidence="5" id="KW-0496">Mitochondrion</keyword>
<dbReference type="PANTHER" id="PTHR34090">
    <property type="entry name" value="39S RIBOSOMAL PROTEIN L52, MITOCHONDRIAL"/>
    <property type="match status" value="1"/>
</dbReference>
<comment type="subcellular location">
    <subcellularLocation>
        <location evidence="1">Mitochondrion</location>
    </subcellularLocation>
</comment>
<evidence type="ECO:0000256" key="3">
    <source>
        <dbReference type="ARBA" id="ARBA00022946"/>
    </source>
</evidence>
<dbReference type="GO" id="GO:0032543">
    <property type="term" value="P:mitochondrial translation"/>
    <property type="evidence" value="ECO:0007669"/>
    <property type="project" value="InterPro"/>
</dbReference>
<evidence type="ECO:0000256" key="6">
    <source>
        <dbReference type="ARBA" id="ARBA00023274"/>
    </source>
</evidence>
<protein>
    <recommendedName>
        <fullName evidence="7">Large ribosomal subunit protein mL52</fullName>
    </recommendedName>
    <alternativeName>
        <fullName evidence="8">39S ribosomal protein L52, mitochondrial</fullName>
    </alternativeName>
</protein>
<dbReference type="GO" id="GO:0005762">
    <property type="term" value="C:mitochondrial large ribosomal subunit"/>
    <property type="evidence" value="ECO:0007669"/>
    <property type="project" value="InterPro"/>
</dbReference>
<comment type="caution">
    <text evidence="9">The sequence shown here is derived from an EMBL/GenBank/DDBJ whole genome shotgun (WGS) entry which is preliminary data.</text>
</comment>
<dbReference type="InterPro" id="IPR034596">
    <property type="entry name" value="Ribosomal_mL52"/>
</dbReference>
<evidence type="ECO:0000313" key="9">
    <source>
        <dbReference type="EMBL" id="CAG9088956.1"/>
    </source>
</evidence>
<evidence type="ECO:0000256" key="4">
    <source>
        <dbReference type="ARBA" id="ARBA00022980"/>
    </source>
</evidence>
<keyword evidence="6" id="KW-0687">Ribonucleoprotein</keyword>
<comment type="similarity">
    <text evidence="2">Belongs to the mitochondrion-specific ribosomal protein mL52 family.</text>
</comment>
<dbReference type="Pfam" id="PF18699">
    <property type="entry name" value="MRPL52"/>
    <property type="match status" value="1"/>
</dbReference>
<accession>A0A8S4D0K1</accession>
<proteinExistence type="inferred from homology"/>
<dbReference type="PANTHER" id="PTHR34090:SF1">
    <property type="entry name" value="LARGE RIBOSOMAL SUBUNIT PROTEIN ML52"/>
    <property type="match status" value="1"/>
</dbReference>
<evidence type="ECO:0000256" key="7">
    <source>
        <dbReference type="ARBA" id="ARBA00035181"/>
    </source>
</evidence>
<gene>
    <name evidence="9" type="ORF">PLXY2_LOCUS162</name>
</gene>
<keyword evidence="4" id="KW-0689">Ribosomal protein</keyword>
<sequence>MTLQITKHLCAYFYSKMASRGLSCSPALSLKRYREQQGLPINKNVESVLTDGPDYTFLDGRPTPLLHKQKKRLIKQQGYASKIVELSAELDFAIEREQSLWKAKEQERQNILGNRLKPKGLNLLKKS</sequence>